<dbReference type="AlphaFoldDB" id="A0A2G9I7K1"/>
<protein>
    <submittedName>
        <fullName evidence="2">Uncharacterized protein</fullName>
    </submittedName>
</protein>
<dbReference type="GO" id="GO:0009733">
    <property type="term" value="P:response to auxin"/>
    <property type="evidence" value="ECO:0007669"/>
    <property type="project" value="InterPro"/>
</dbReference>
<evidence type="ECO:0000256" key="1">
    <source>
        <dbReference type="ARBA" id="ARBA00006974"/>
    </source>
</evidence>
<comment type="similarity">
    <text evidence="1">Belongs to the ARG7 family.</text>
</comment>
<dbReference type="Proteomes" id="UP000231279">
    <property type="component" value="Unassembled WGS sequence"/>
</dbReference>
<dbReference type="InterPro" id="IPR003676">
    <property type="entry name" value="SAUR_fam"/>
</dbReference>
<proteinExistence type="inferred from homology"/>
<organism evidence="2 3">
    <name type="scientific">Handroanthus impetiginosus</name>
    <dbReference type="NCBI Taxonomy" id="429701"/>
    <lineage>
        <taxon>Eukaryota</taxon>
        <taxon>Viridiplantae</taxon>
        <taxon>Streptophyta</taxon>
        <taxon>Embryophyta</taxon>
        <taxon>Tracheophyta</taxon>
        <taxon>Spermatophyta</taxon>
        <taxon>Magnoliopsida</taxon>
        <taxon>eudicotyledons</taxon>
        <taxon>Gunneridae</taxon>
        <taxon>Pentapetalae</taxon>
        <taxon>asterids</taxon>
        <taxon>lamiids</taxon>
        <taxon>Lamiales</taxon>
        <taxon>Bignoniaceae</taxon>
        <taxon>Crescentiina</taxon>
        <taxon>Tabebuia alliance</taxon>
        <taxon>Handroanthus</taxon>
    </lineage>
</organism>
<gene>
    <name evidence="2" type="ORF">CDL12_01523</name>
</gene>
<accession>A0A2G9I7K1</accession>
<sequence>MISLKKLLKMARKWKKFATLQKKRIAFPRKNQDSNINSCTYLQTDLFRQLLMMSEDEFGLPSDRPIKLPCDTICMIYIISLIQKGISGDVQKALLTSVADIRCSSSSSYHRDFNQPLLVY</sequence>
<dbReference type="PANTHER" id="PTHR31175">
    <property type="entry name" value="AUXIN-RESPONSIVE FAMILY PROTEIN"/>
    <property type="match status" value="1"/>
</dbReference>
<reference evidence="3" key="1">
    <citation type="journal article" date="2018" name="Gigascience">
        <title>Genome assembly of the Pink Ipe (Handroanthus impetiginosus, Bignoniaceae), a highly valued, ecologically keystone Neotropical timber forest tree.</title>
        <authorList>
            <person name="Silva-Junior O.B."/>
            <person name="Grattapaglia D."/>
            <person name="Novaes E."/>
            <person name="Collevatti R.G."/>
        </authorList>
    </citation>
    <scope>NUCLEOTIDE SEQUENCE [LARGE SCALE GENOMIC DNA]</scope>
    <source>
        <strain evidence="3">cv. UFG-1</strain>
    </source>
</reference>
<evidence type="ECO:0000313" key="3">
    <source>
        <dbReference type="Proteomes" id="UP000231279"/>
    </source>
</evidence>
<name>A0A2G9I7K1_9LAMI</name>
<comment type="caution">
    <text evidence="2">The sequence shown here is derived from an EMBL/GenBank/DDBJ whole genome shotgun (WGS) entry which is preliminary data.</text>
</comment>
<keyword evidence="3" id="KW-1185">Reference proteome</keyword>
<dbReference type="EMBL" id="NKXS01000186">
    <property type="protein sequence ID" value="PIN25729.1"/>
    <property type="molecule type" value="Genomic_DNA"/>
</dbReference>
<dbReference type="Pfam" id="PF02519">
    <property type="entry name" value="Auxin_inducible"/>
    <property type="match status" value="1"/>
</dbReference>
<dbReference type="STRING" id="429701.A0A2G9I7K1"/>
<dbReference type="OrthoDB" id="1721152at2759"/>
<dbReference type="PANTHER" id="PTHR31175:SF82">
    <property type="entry name" value="AUXIN-RESPONSIVE PROTEIN SAUR65"/>
    <property type="match status" value="1"/>
</dbReference>
<evidence type="ECO:0000313" key="2">
    <source>
        <dbReference type="EMBL" id="PIN25729.1"/>
    </source>
</evidence>